<dbReference type="CDD" id="cd08500">
    <property type="entry name" value="PBP2_NikA_DppA_OppA_like_4"/>
    <property type="match status" value="1"/>
</dbReference>
<proteinExistence type="inferred from homology"/>
<dbReference type="OrthoDB" id="9772924at2"/>
<name>A0A0C7P2R5_DEFTU</name>
<evidence type="ECO:0000256" key="2">
    <source>
        <dbReference type="ARBA" id="ARBA00022729"/>
    </source>
</evidence>
<dbReference type="Proteomes" id="UP000032809">
    <property type="component" value="Chromosome I"/>
</dbReference>
<keyword evidence="2" id="KW-0732">Signal</keyword>
<dbReference type="KEGG" id="dtn:DTL3_1331"/>
<evidence type="ECO:0000259" key="3">
    <source>
        <dbReference type="Pfam" id="PF00496"/>
    </source>
</evidence>
<evidence type="ECO:0000313" key="5">
    <source>
        <dbReference type="Proteomes" id="UP000032809"/>
    </source>
</evidence>
<accession>A0A0C7P2R5</accession>
<reference evidence="5" key="1">
    <citation type="submission" date="2014-11" db="EMBL/GenBank/DDBJ databases">
        <authorList>
            <person name="Wibberg D."/>
        </authorList>
    </citation>
    <scope>NUCLEOTIDE SEQUENCE [LARGE SCALE GENOMIC DNA]</scope>
    <source>
        <strain evidence="5">L3</strain>
    </source>
</reference>
<dbReference type="PANTHER" id="PTHR30290:SF62">
    <property type="entry name" value="OLIGOPEPTIDE ABC TRANSPORTER, PERIPLASMIC OLIGOPEPTIDE-BINDING PROTEIN"/>
    <property type="match status" value="1"/>
</dbReference>
<dbReference type="InterPro" id="IPR039424">
    <property type="entry name" value="SBP_5"/>
</dbReference>
<feature type="domain" description="Solute-binding protein family 5" evidence="3">
    <location>
        <begin position="116"/>
        <end position="524"/>
    </location>
</feature>
<evidence type="ECO:0000256" key="1">
    <source>
        <dbReference type="ARBA" id="ARBA00005695"/>
    </source>
</evidence>
<dbReference type="Pfam" id="PF00496">
    <property type="entry name" value="SBP_bac_5"/>
    <property type="match status" value="1"/>
</dbReference>
<dbReference type="GO" id="GO:1904680">
    <property type="term" value="F:peptide transmembrane transporter activity"/>
    <property type="evidence" value="ECO:0007669"/>
    <property type="project" value="TreeGrafter"/>
</dbReference>
<dbReference type="InterPro" id="IPR000914">
    <property type="entry name" value="SBP_5_dom"/>
</dbReference>
<gene>
    <name evidence="4" type="primary">dppA3</name>
    <name evidence="4" type="ORF">DTL3_1331</name>
</gene>
<protein>
    <submittedName>
        <fullName evidence="4">ABC-type dipeptide transport system, periplasmic component</fullName>
    </submittedName>
</protein>
<comment type="similarity">
    <text evidence="1">Belongs to the bacterial solute-binding protein 5 family.</text>
</comment>
<dbReference type="PATRIC" id="fig|1006576.9.peg.1328"/>
<dbReference type="RefSeq" id="WP_045088034.1">
    <property type="nucleotide sequence ID" value="NZ_LN824141.1"/>
</dbReference>
<dbReference type="STRING" id="1006576.DTL3_1331"/>
<dbReference type="GO" id="GO:0043190">
    <property type="term" value="C:ATP-binding cassette (ABC) transporter complex"/>
    <property type="evidence" value="ECO:0007669"/>
    <property type="project" value="InterPro"/>
</dbReference>
<evidence type="ECO:0000313" key="4">
    <source>
        <dbReference type="EMBL" id="CEP78625.1"/>
    </source>
</evidence>
<dbReference type="SUPFAM" id="SSF53850">
    <property type="entry name" value="Periplasmic binding protein-like II"/>
    <property type="match status" value="1"/>
</dbReference>
<organism evidence="4 5">
    <name type="scientific">Defluviitoga tunisiensis</name>
    <dbReference type="NCBI Taxonomy" id="1006576"/>
    <lineage>
        <taxon>Bacteria</taxon>
        <taxon>Thermotogati</taxon>
        <taxon>Thermotogota</taxon>
        <taxon>Thermotogae</taxon>
        <taxon>Petrotogales</taxon>
        <taxon>Petrotogaceae</taxon>
        <taxon>Defluviitoga</taxon>
    </lineage>
</organism>
<dbReference type="AlphaFoldDB" id="A0A0C7P2R5"/>
<dbReference type="GO" id="GO:0015833">
    <property type="term" value="P:peptide transport"/>
    <property type="evidence" value="ECO:0007669"/>
    <property type="project" value="TreeGrafter"/>
</dbReference>
<dbReference type="HOGENOM" id="CLU_017028_8_2_0"/>
<dbReference type="PROSITE" id="PS01040">
    <property type="entry name" value="SBP_BACTERIAL_5"/>
    <property type="match status" value="1"/>
</dbReference>
<keyword evidence="5" id="KW-1185">Reference proteome</keyword>
<dbReference type="InterPro" id="IPR030678">
    <property type="entry name" value="Peptide/Ni-bd"/>
</dbReference>
<dbReference type="PANTHER" id="PTHR30290">
    <property type="entry name" value="PERIPLASMIC BINDING COMPONENT OF ABC TRANSPORTER"/>
    <property type="match status" value="1"/>
</dbReference>
<sequence>MKSKKVVIYLLLVFLFLGTLFGWDAYGTPEEYYKATGNKITQFKESPVLAEKVKKGELPPIEERLPKEPLVIVPEDEVGKFGGTWRRVWKGPSDQWGVYKINEPHLVYWDSEGGKFLPGVAKSWDVSDDGKIYIFHLREGMKWSDGHPYSADDLIFWANDIVGNDELTASKPAWYIVGGKRAKIEKIDDYTVKFEFAEPYGLFLLQVAYSQGFVGAPKHYLKQFHPDYTPMEEIQKIIDKEKEKMYFTWVDVFNDKDDPVRNLERPSLFTWVPVTDPTGSYYILERNPYYFAVDIEGNQLPYIDTVRHEYVMDDEIIMLKAIAGEIDMQFRHIGTLGAGAGNYTLLAMNADKADYQIYNWIAANGSASQLMLNTFDHEDPVLQEIFSDVRFRQALSLGINREEINEIIFSGLAKPRQASLVSGSAYYDPEWERAYAEYDPKRANELLDEMELKWDSKKQNRLRPDGKPLQFSVQVAGQPHTDIWTIIREYWKNDLGIQIEVDTINRDLFDSRKDAHEFDGQVWQMDRAAQPLAEPYNLIPGASNISESWYIGWTTWIKAYMSGDKIPEDAIVPPEAVIDLVDLWLQIQVTTDDEEIKELMKEVTKIHSENIWMIGTVGEDIAPAIVKNNFKNVPKELVTDDILRSPLNAMPMQFFIQ</sequence>
<dbReference type="Gene3D" id="3.10.105.10">
    <property type="entry name" value="Dipeptide-binding Protein, Domain 3"/>
    <property type="match status" value="1"/>
</dbReference>
<dbReference type="EMBL" id="LN824141">
    <property type="protein sequence ID" value="CEP78625.1"/>
    <property type="molecule type" value="Genomic_DNA"/>
</dbReference>
<dbReference type="PIRSF" id="PIRSF002741">
    <property type="entry name" value="MppA"/>
    <property type="match status" value="1"/>
</dbReference>
<dbReference type="Gene3D" id="3.40.190.10">
    <property type="entry name" value="Periplasmic binding protein-like II"/>
    <property type="match status" value="1"/>
</dbReference>
<dbReference type="GO" id="GO:0042597">
    <property type="term" value="C:periplasmic space"/>
    <property type="evidence" value="ECO:0007669"/>
    <property type="project" value="UniProtKB-ARBA"/>
</dbReference>
<dbReference type="InterPro" id="IPR023765">
    <property type="entry name" value="SBP_5_CS"/>
</dbReference>